<organism evidence="13">
    <name type="scientific">Magnetospirillum gryphiswaldense</name>
    <dbReference type="NCBI Taxonomy" id="55518"/>
    <lineage>
        <taxon>Bacteria</taxon>
        <taxon>Pseudomonadati</taxon>
        <taxon>Pseudomonadota</taxon>
        <taxon>Alphaproteobacteria</taxon>
        <taxon>Rhodospirillales</taxon>
        <taxon>Rhodospirillaceae</taxon>
        <taxon>Magnetospirillum</taxon>
    </lineage>
</organism>
<evidence type="ECO:0000256" key="6">
    <source>
        <dbReference type="ARBA" id="ARBA00022777"/>
    </source>
</evidence>
<evidence type="ECO:0000259" key="12">
    <source>
        <dbReference type="Pfam" id="PF08544"/>
    </source>
</evidence>
<evidence type="ECO:0000256" key="9">
    <source>
        <dbReference type="ARBA" id="ARBA00032554"/>
    </source>
</evidence>
<dbReference type="GO" id="GO:0016114">
    <property type="term" value="P:terpenoid biosynthetic process"/>
    <property type="evidence" value="ECO:0007669"/>
    <property type="project" value="UniProtKB-UniRule"/>
</dbReference>
<dbReference type="InterPro" id="IPR020568">
    <property type="entry name" value="Ribosomal_Su5_D2-typ_SF"/>
</dbReference>
<keyword evidence="5 10" id="KW-0547">Nucleotide-binding</keyword>
<keyword evidence="6 10" id="KW-0418">Kinase</keyword>
<dbReference type="UniPathway" id="UPA00056">
    <property type="reaction ID" value="UER00094"/>
</dbReference>
<evidence type="ECO:0000256" key="3">
    <source>
        <dbReference type="ARBA" id="ARBA00017473"/>
    </source>
</evidence>
<proteinExistence type="inferred from homology"/>
<evidence type="ECO:0000256" key="8">
    <source>
        <dbReference type="ARBA" id="ARBA00023229"/>
    </source>
</evidence>
<comment type="function">
    <text evidence="10">Catalyzes the phosphorylation of the position 2 hydroxy group of 4-diphosphocytidyl-2C-methyl-D-erythritol.</text>
</comment>
<keyword evidence="7 10" id="KW-0067">ATP-binding</keyword>
<dbReference type="SUPFAM" id="SSF54211">
    <property type="entry name" value="Ribosomal protein S5 domain 2-like"/>
    <property type="match status" value="1"/>
</dbReference>
<dbReference type="InterPro" id="IPR013750">
    <property type="entry name" value="GHMP_kinase_C_dom"/>
</dbReference>
<name>A4U3I0_9PROT</name>
<evidence type="ECO:0000256" key="1">
    <source>
        <dbReference type="ARBA" id="ARBA00009684"/>
    </source>
</evidence>
<dbReference type="EMBL" id="CU459003">
    <property type="protein sequence ID" value="CAM77437.1"/>
    <property type="molecule type" value="Genomic_DNA"/>
</dbReference>
<evidence type="ECO:0000256" key="5">
    <source>
        <dbReference type="ARBA" id="ARBA00022741"/>
    </source>
</evidence>
<evidence type="ECO:0000256" key="4">
    <source>
        <dbReference type="ARBA" id="ARBA00022679"/>
    </source>
</evidence>
<dbReference type="InterPro" id="IPR014721">
    <property type="entry name" value="Ribsml_uS5_D2-typ_fold_subgr"/>
</dbReference>
<evidence type="ECO:0000256" key="7">
    <source>
        <dbReference type="ARBA" id="ARBA00022840"/>
    </source>
</evidence>
<feature type="binding site" evidence="10">
    <location>
        <begin position="96"/>
        <end position="106"/>
    </location>
    <ligand>
        <name>ATP</name>
        <dbReference type="ChEBI" id="CHEBI:30616"/>
    </ligand>
</feature>
<dbReference type="Pfam" id="PF08544">
    <property type="entry name" value="GHMP_kinases_C"/>
    <property type="match status" value="1"/>
</dbReference>
<dbReference type="GO" id="GO:0005524">
    <property type="term" value="F:ATP binding"/>
    <property type="evidence" value="ECO:0007669"/>
    <property type="project" value="UniProtKB-UniRule"/>
</dbReference>
<dbReference type="InterPro" id="IPR004424">
    <property type="entry name" value="IspE"/>
</dbReference>
<feature type="domain" description="GHMP kinase N-terminal" evidence="11">
    <location>
        <begin position="68"/>
        <end position="143"/>
    </location>
</feature>
<dbReference type="GO" id="GO:0019288">
    <property type="term" value="P:isopentenyl diphosphate biosynthetic process, methylerythritol 4-phosphate pathway"/>
    <property type="evidence" value="ECO:0007669"/>
    <property type="project" value="UniProtKB-UniRule"/>
</dbReference>
<dbReference type="PANTHER" id="PTHR43527:SF2">
    <property type="entry name" value="4-DIPHOSPHOCYTIDYL-2-C-METHYL-D-ERYTHRITOL KINASE, CHLOROPLASTIC"/>
    <property type="match status" value="1"/>
</dbReference>
<comment type="pathway">
    <text evidence="10">Isoprenoid biosynthesis; isopentenyl diphosphate biosynthesis via DXP pathway; isopentenyl diphosphate from 1-deoxy-D-xylulose 5-phosphate: step 3/6.</text>
</comment>
<gene>
    <name evidence="10 13" type="primary">ispE</name>
    <name evidence="13" type="ORF">MGR_2018</name>
</gene>
<feature type="domain" description="GHMP kinase C-terminal" evidence="12">
    <location>
        <begin position="206"/>
        <end position="272"/>
    </location>
</feature>
<dbReference type="Pfam" id="PF00288">
    <property type="entry name" value="GHMP_kinases_N"/>
    <property type="match status" value="1"/>
</dbReference>
<keyword evidence="8 10" id="KW-0414">Isoprene biosynthesis</keyword>
<dbReference type="NCBIfam" id="TIGR00154">
    <property type="entry name" value="ispE"/>
    <property type="match status" value="1"/>
</dbReference>
<protein>
    <recommendedName>
        <fullName evidence="3 10">4-diphosphocytidyl-2-C-methyl-D-erythritol kinase</fullName>
        <shortName evidence="10">CMK</shortName>
        <ecNumber evidence="2 10">2.7.1.148</ecNumber>
    </recommendedName>
    <alternativeName>
        <fullName evidence="9 10">4-(cytidine-5'-diphospho)-2-C-methyl-D-erythritol kinase</fullName>
    </alternativeName>
</protein>
<dbReference type="RefSeq" id="WP_106003198.1">
    <property type="nucleotide sequence ID" value="NZ_CP027527.1"/>
</dbReference>
<dbReference type="NCBIfam" id="NF011202">
    <property type="entry name" value="PRK14608.1"/>
    <property type="match status" value="1"/>
</dbReference>
<dbReference type="HAMAP" id="MF_00061">
    <property type="entry name" value="IspE"/>
    <property type="match status" value="1"/>
</dbReference>
<feature type="active site" evidence="10">
    <location>
        <position position="11"/>
    </location>
</feature>
<sequence>MPPVSVEAWAKVNLYLHVTGKRPDGYHLLDSLVVFAGIGDTLRVEAADDLSLSVDGPTAALLDGMGGNIVLDAAQALARAAQIPALARIHLTKRLPVAAGIGGGSADAAATLLALSRLWGVTLPPAQLHALALALGADVPVCLRRRPTRMGGIGDTLAEVPPLPAAWLVLVNPRIGLSTPAVFKARQGCFSAPQPLESSPADAEQLAAMLAHRGNDLTDAAISLVPDIAEVLQMLQTTPECLLARMSGSGATCFGLFAGQAQADAAAAAITAVHGQWWCKSAPLLSAS</sequence>
<feature type="active site" evidence="10">
    <location>
        <position position="138"/>
    </location>
</feature>
<dbReference type="Gene3D" id="3.30.70.890">
    <property type="entry name" value="GHMP kinase, C-terminal domain"/>
    <property type="match status" value="1"/>
</dbReference>
<evidence type="ECO:0000313" key="13">
    <source>
        <dbReference type="EMBL" id="CAM77437.1"/>
    </source>
</evidence>
<dbReference type="SUPFAM" id="SSF55060">
    <property type="entry name" value="GHMP Kinase, C-terminal domain"/>
    <property type="match status" value="1"/>
</dbReference>
<dbReference type="Gene3D" id="3.30.230.10">
    <property type="match status" value="1"/>
</dbReference>
<dbReference type="PIRSF" id="PIRSF010376">
    <property type="entry name" value="IspE"/>
    <property type="match status" value="1"/>
</dbReference>
<dbReference type="InterPro" id="IPR036554">
    <property type="entry name" value="GHMP_kinase_C_sf"/>
</dbReference>
<keyword evidence="4 10" id="KW-0808">Transferase</keyword>
<reference evidence="13" key="1">
    <citation type="journal article" date="2007" name="J. Bacteriol.">
        <title>Comparative genome analysis of four magnetotactic bacteria reveals a complex set of group-specific genes implicated in magnetosome biomineralization and function.</title>
        <authorList>
            <person name="Richter M."/>
            <person name="Kube M."/>
            <person name="Bazylinski D.A."/>
            <person name="Lombardot T."/>
            <person name="Gloeckner F.O."/>
            <person name="Reinhardt R."/>
            <person name="Schueler D."/>
        </authorList>
    </citation>
    <scope>NUCLEOTIDE SEQUENCE</scope>
    <source>
        <strain evidence="13">MSR-1</strain>
    </source>
</reference>
<dbReference type="PANTHER" id="PTHR43527">
    <property type="entry name" value="4-DIPHOSPHOCYTIDYL-2-C-METHYL-D-ERYTHRITOL KINASE, CHLOROPLASTIC"/>
    <property type="match status" value="1"/>
</dbReference>
<dbReference type="InterPro" id="IPR006204">
    <property type="entry name" value="GHMP_kinase_N_dom"/>
</dbReference>
<evidence type="ECO:0000259" key="11">
    <source>
        <dbReference type="Pfam" id="PF00288"/>
    </source>
</evidence>
<evidence type="ECO:0000256" key="2">
    <source>
        <dbReference type="ARBA" id="ARBA00012052"/>
    </source>
</evidence>
<dbReference type="EC" id="2.7.1.148" evidence="2 10"/>
<dbReference type="GO" id="GO:0050515">
    <property type="term" value="F:4-(cytidine 5'-diphospho)-2-C-methyl-D-erythritol kinase activity"/>
    <property type="evidence" value="ECO:0007669"/>
    <property type="project" value="UniProtKB-UniRule"/>
</dbReference>
<evidence type="ECO:0000256" key="10">
    <source>
        <dbReference type="HAMAP-Rule" id="MF_00061"/>
    </source>
</evidence>
<accession>A4U3I0</accession>
<comment type="catalytic activity">
    <reaction evidence="10">
        <text>4-CDP-2-C-methyl-D-erythritol + ATP = 4-CDP-2-C-methyl-D-erythritol 2-phosphate + ADP + H(+)</text>
        <dbReference type="Rhea" id="RHEA:18437"/>
        <dbReference type="ChEBI" id="CHEBI:15378"/>
        <dbReference type="ChEBI" id="CHEBI:30616"/>
        <dbReference type="ChEBI" id="CHEBI:57823"/>
        <dbReference type="ChEBI" id="CHEBI:57919"/>
        <dbReference type="ChEBI" id="CHEBI:456216"/>
        <dbReference type="EC" id="2.7.1.148"/>
    </reaction>
</comment>
<dbReference type="AlphaFoldDB" id="A4U3I0"/>
<comment type="similarity">
    <text evidence="1 10">Belongs to the GHMP kinase family. IspE subfamily.</text>
</comment>